<organism evidence="1 2">
    <name type="scientific">Acinetobacter higginsii</name>
    <dbReference type="NCBI Taxonomy" id="70347"/>
    <lineage>
        <taxon>Bacteria</taxon>
        <taxon>Pseudomonadati</taxon>
        <taxon>Pseudomonadota</taxon>
        <taxon>Gammaproteobacteria</taxon>
        <taxon>Moraxellales</taxon>
        <taxon>Moraxellaceae</taxon>
        <taxon>Acinetobacter</taxon>
    </lineage>
</organism>
<dbReference type="EMBL" id="APRN01000029">
    <property type="protein sequence ID" value="ENX61742.1"/>
    <property type="molecule type" value="Genomic_DNA"/>
</dbReference>
<evidence type="ECO:0000313" key="2">
    <source>
        <dbReference type="Proteomes" id="UP000013084"/>
    </source>
</evidence>
<sequence>MRTFYQNIFDLNDLFNFSDLIVFSHNIPIE</sequence>
<dbReference type="HOGENOM" id="CLU_3401724_0_0_6"/>
<dbReference type="AlphaFoldDB" id="N9TDS9"/>
<comment type="caution">
    <text evidence="1">The sequence shown here is derived from an EMBL/GenBank/DDBJ whole genome shotgun (WGS) entry which is preliminary data.</text>
</comment>
<gene>
    <name evidence="1" type="ORF">F902_00566</name>
</gene>
<evidence type="ECO:0000313" key="1">
    <source>
        <dbReference type="EMBL" id="ENX61742.1"/>
    </source>
</evidence>
<protein>
    <submittedName>
        <fullName evidence="1">Uncharacterized protein</fullName>
    </submittedName>
</protein>
<keyword evidence="2" id="KW-1185">Reference proteome</keyword>
<reference evidence="1 2" key="1">
    <citation type="submission" date="2013-02" db="EMBL/GenBank/DDBJ databases">
        <title>The Genome Sequence of Acinetobacter sp. CIP 70.18.</title>
        <authorList>
            <consortium name="The Broad Institute Genome Sequencing Platform"/>
            <consortium name="The Broad Institute Genome Sequencing Center for Infectious Disease"/>
            <person name="Cerqueira G."/>
            <person name="Feldgarden M."/>
            <person name="Courvalin P."/>
            <person name="Perichon B."/>
            <person name="Grillot-Courvalin C."/>
            <person name="Clermont D."/>
            <person name="Rocha E."/>
            <person name="Yoon E.-J."/>
            <person name="Nemec A."/>
            <person name="Walker B."/>
            <person name="Young S.K."/>
            <person name="Zeng Q."/>
            <person name="Gargeya S."/>
            <person name="Fitzgerald M."/>
            <person name="Haas B."/>
            <person name="Abouelleil A."/>
            <person name="Alvarado L."/>
            <person name="Arachchi H.M."/>
            <person name="Berlin A.M."/>
            <person name="Chapman S.B."/>
            <person name="Dewar J."/>
            <person name="Goldberg J."/>
            <person name="Griggs A."/>
            <person name="Gujja S."/>
            <person name="Hansen M."/>
            <person name="Howarth C."/>
            <person name="Imamovic A."/>
            <person name="Larimer J."/>
            <person name="McCowan C."/>
            <person name="Murphy C."/>
            <person name="Neiman D."/>
            <person name="Pearson M."/>
            <person name="Priest M."/>
            <person name="Roberts A."/>
            <person name="Saif S."/>
            <person name="Shea T."/>
            <person name="Sisk P."/>
            <person name="Sykes S."/>
            <person name="Wortman J."/>
            <person name="Nusbaum C."/>
            <person name="Birren B."/>
        </authorList>
    </citation>
    <scope>NUCLEOTIDE SEQUENCE [LARGE SCALE GENOMIC DNA]</scope>
    <source>
        <strain evidence="1 2">CIP 70.18</strain>
    </source>
</reference>
<proteinExistence type="predicted"/>
<dbReference type="Proteomes" id="UP000013084">
    <property type="component" value="Unassembled WGS sequence"/>
</dbReference>
<name>N9TDS9_9GAMM</name>
<accession>N9TDS9</accession>